<keyword evidence="3" id="KW-0812">Transmembrane</keyword>
<evidence type="ECO:0000313" key="5">
    <source>
        <dbReference type="EMBL" id="KAJ8765505.1"/>
    </source>
</evidence>
<feature type="transmembrane region" description="Helical" evidence="3">
    <location>
        <begin position="185"/>
        <end position="201"/>
    </location>
</feature>
<accession>A0AAV8TF99</accession>
<name>A0AAV8TF99_9ROSI</name>
<feature type="region of interest" description="Disordered" evidence="2">
    <location>
        <begin position="104"/>
        <end position="130"/>
    </location>
</feature>
<dbReference type="PANTHER" id="PTHR33222">
    <property type="match status" value="1"/>
</dbReference>
<dbReference type="PANTHER" id="PTHR33222:SF2">
    <property type="entry name" value="PROTEIN CURVATURE THYLAKOID 1D, CHLOROPLASTIC"/>
    <property type="match status" value="1"/>
</dbReference>
<reference evidence="5 6" key="1">
    <citation type="submission" date="2021-09" db="EMBL/GenBank/DDBJ databases">
        <title>Genomic insights and catalytic innovation underlie evolution of tropane alkaloids biosynthesis.</title>
        <authorList>
            <person name="Wang Y.-J."/>
            <person name="Tian T."/>
            <person name="Huang J.-P."/>
            <person name="Huang S.-X."/>
        </authorList>
    </citation>
    <scope>NUCLEOTIDE SEQUENCE [LARGE SCALE GENOMIC DNA]</scope>
    <source>
        <strain evidence="5">KIB-2018</strain>
        <tissue evidence="5">Leaf</tissue>
    </source>
</reference>
<comment type="subcellular location">
    <subcellularLocation>
        <location evidence="1">Membrane</location>
        <topology evidence="1">Multi-pass membrane protein</topology>
    </subcellularLocation>
</comment>
<comment type="caution">
    <text evidence="5">The sequence shown here is derived from an EMBL/GenBank/DDBJ whole genome shotgun (WGS) entry which is preliminary data.</text>
</comment>
<evidence type="ECO:0000256" key="1">
    <source>
        <dbReference type="ARBA" id="ARBA00004141"/>
    </source>
</evidence>
<dbReference type="EMBL" id="JAIWQS010000005">
    <property type="protein sequence ID" value="KAJ8765505.1"/>
    <property type="molecule type" value="Genomic_DNA"/>
</dbReference>
<evidence type="ECO:0000256" key="2">
    <source>
        <dbReference type="SAM" id="MobiDB-lite"/>
    </source>
</evidence>
<dbReference type="AlphaFoldDB" id="A0AAV8TF99"/>
<dbReference type="Proteomes" id="UP001159364">
    <property type="component" value="Linkage Group LG05"/>
</dbReference>
<organism evidence="5 6">
    <name type="scientific">Erythroxylum novogranatense</name>
    <dbReference type="NCBI Taxonomy" id="1862640"/>
    <lineage>
        <taxon>Eukaryota</taxon>
        <taxon>Viridiplantae</taxon>
        <taxon>Streptophyta</taxon>
        <taxon>Embryophyta</taxon>
        <taxon>Tracheophyta</taxon>
        <taxon>Spermatophyta</taxon>
        <taxon>Magnoliopsida</taxon>
        <taxon>eudicotyledons</taxon>
        <taxon>Gunneridae</taxon>
        <taxon>Pentapetalae</taxon>
        <taxon>rosids</taxon>
        <taxon>fabids</taxon>
        <taxon>Malpighiales</taxon>
        <taxon>Erythroxylaceae</taxon>
        <taxon>Erythroxylum</taxon>
    </lineage>
</organism>
<gene>
    <name evidence="5" type="ORF">K2173_014627</name>
</gene>
<evidence type="ECO:0000313" key="6">
    <source>
        <dbReference type="Proteomes" id="UP001159364"/>
    </source>
</evidence>
<dbReference type="GO" id="GO:0009535">
    <property type="term" value="C:chloroplast thylakoid membrane"/>
    <property type="evidence" value="ECO:0007669"/>
    <property type="project" value="TreeGrafter"/>
</dbReference>
<sequence length="225" mass="24692">MELCISRSISNLPNFLTPQATINLSSRTSLSQSSTGTLRHRHFNRLHSRFLFLTHSVPRASLSEEETSGGAPRSAAATEERDSSVAVEDSPSIANNVYVDTGATEVVKEESPSNEQAGATEVVKDESPSNEQANELLDSLNIKFDSEDTYSIILYGGGALIALWLTAAIVRAIDSIPLFPKLMEVVGLGYSFWFTTRYLLFKKNRAEFAAKVEELKQQVLGSDDE</sequence>
<dbReference type="InterPro" id="IPR025564">
    <property type="entry name" value="CAAD_dom"/>
</dbReference>
<dbReference type="Pfam" id="PF14159">
    <property type="entry name" value="CAAD"/>
    <property type="match status" value="1"/>
</dbReference>
<proteinExistence type="predicted"/>
<keyword evidence="6" id="KW-1185">Reference proteome</keyword>
<feature type="domain" description="Cyanobacterial aminoacyl-tRNA synthetase CAAD" evidence="4">
    <location>
        <begin position="146"/>
        <end position="221"/>
    </location>
</feature>
<feature type="region of interest" description="Disordered" evidence="2">
    <location>
        <begin position="61"/>
        <end position="88"/>
    </location>
</feature>
<evidence type="ECO:0000256" key="3">
    <source>
        <dbReference type="SAM" id="Phobius"/>
    </source>
</evidence>
<protein>
    <recommendedName>
        <fullName evidence="4">Cyanobacterial aminoacyl-tRNA synthetase CAAD domain-containing protein</fullName>
    </recommendedName>
</protein>
<evidence type="ECO:0000259" key="4">
    <source>
        <dbReference type="Pfam" id="PF14159"/>
    </source>
</evidence>
<dbReference type="InterPro" id="IPR033344">
    <property type="entry name" value="CURT1"/>
</dbReference>
<feature type="transmembrane region" description="Helical" evidence="3">
    <location>
        <begin position="152"/>
        <end position="173"/>
    </location>
</feature>
<keyword evidence="3" id="KW-1133">Transmembrane helix</keyword>
<keyword evidence="3" id="KW-0472">Membrane</keyword>